<dbReference type="Proteomes" id="UP000235661">
    <property type="component" value="Unassembled WGS sequence"/>
</dbReference>
<evidence type="ECO:0000313" key="1">
    <source>
        <dbReference type="EMBL" id="PMC10338.1"/>
    </source>
</evidence>
<proteinExistence type="predicted"/>
<gene>
    <name evidence="1" type="ORF">CJ232_05810</name>
</gene>
<dbReference type="EMBL" id="PNGI01000010">
    <property type="protein sequence ID" value="PMC10338.1"/>
    <property type="molecule type" value="Genomic_DNA"/>
</dbReference>
<protein>
    <submittedName>
        <fullName evidence="1">Uncharacterized protein</fullName>
    </submittedName>
</protein>
<name>A0A2N6Q5T5_9BACT</name>
<accession>A0A2N6Q5T5</accession>
<organism evidence="1 2">
    <name type="scientific">Hoylesella timonensis</name>
    <dbReference type="NCBI Taxonomy" id="386414"/>
    <lineage>
        <taxon>Bacteria</taxon>
        <taxon>Pseudomonadati</taxon>
        <taxon>Bacteroidota</taxon>
        <taxon>Bacteroidia</taxon>
        <taxon>Bacteroidales</taxon>
        <taxon>Prevotellaceae</taxon>
        <taxon>Hoylesella</taxon>
    </lineage>
</organism>
<sequence length="69" mass="7863">MKHQQYTAPELITIHLDEAACTLLSASSVKQINKENDVNIIGSTEEDDAHNACSKGFMFWDEDDFDDWE</sequence>
<reference evidence="1 2" key="1">
    <citation type="submission" date="2017-09" db="EMBL/GenBank/DDBJ databases">
        <title>Bacterial strain isolated from the female urinary microbiota.</title>
        <authorList>
            <person name="Thomas-White K."/>
            <person name="Kumar N."/>
            <person name="Forster S."/>
            <person name="Putonti C."/>
            <person name="Lawley T."/>
            <person name="Wolfe A.J."/>
        </authorList>
    </citation>
    <scope>NUCLEOTIDE SEQUENCE [LARGE SCALE GENOMIC DNA]</scope>
    <source>
        <strain evidence="1 2">UMB0818</strain>
    </source>
</reference>
<comment type="caution">
    <text evidence="1">The sequence shown here is derived from an EMBL/GenBank/DDBJ whole genome shotgun (WGS) entry which is preliminary data.</text>
</comment>
<dbReference type="AlphaFoldDB" id="A0A2N6Q5T5"/>
<evidence type="ECO:0000313" key="2">
    <source>
        <dbReference type="Proteomes" id="UP000235661"/>
    </source>
</evidence>
<dbReference type="RefSeq" id="WP_102188320.1">
    <property type="nucleotide sequence ID" value="NZ_PNGI01000010.1"/>
</dbReference>